<proteinExistence type="predicted"/>
<evidence type="ECO:0000313" key="1">
    <source>
        <dbReference type="EMBL" id="DAE92403.1"/>
    </source>
</evidence>
<dbReference type="EMBL" id="BK057799">
    <property type="protein sequence ID" value="DAE92403.1"/>
    <property type="molecule type" value="Genomic_DNA"/>
</dbReference>
<reference evidence="1" key="1">
    <citation type="journal article" date="2021" name="Proc. Natl. Acad. Sci. U.S.A.">
        <title>A Catalog of Tens of Thousands of Viruses from Human Metagenomes Reveals Hidden Associations with Chronic Diseases.</title>
        <authorList>
            <person name="Tisza M.J."/>
            <person name="Buck C.B."/>
        </authorList>
    </citation>
    <scope>NUCLEOTIDE SEQUENCE</scope>
    <source>
        <strain evidence="1">CtZF426</strain>
    </source>
</reference>
<name>A0A8S5RSR6_9CAUD</name>
<sequence length="112" mass="12320">MTRAAAGRTGRRTIGRRLADLGMTDVTSTTNSDIIEAAFPGDPALARAMAALLALADDEADARDHGTRRNPQKGVGRIAEAEHWLRLARRHRQCGGRARRRLRPARNSRIKV</sequence>
<organism evidence="1">
    <name type="scientific">Siphoviridae sp. ctZF426</name>
    <dbReference type="NCBI Taxonomy" id="2827580"/>
    <lineage>
        <taxon>Viruses</taxon>
        <taxon>Duplodnaviria</taxon>
        <taxon>Heunggongvirae</taxon>
        <taxon>Uroviricota</taxon>
        <taxon>Caudoviricetes</taxon>
    </lineage>
</organism>
<protein>
    <submittedName>
        <fullName evidence="1">Uncharacterized protein</fullName>
    </submittedName>
</protein>
<accession>A0A8S5RSR6</accession>